<dbReference type="AlphaFoldDB" id="A0A926URQ8"/>
<dbReference type="RefSeq" id="WP_190350220.1">
    <property type="nucleotide sequence ID" value="NZ_JACJPY010000014.1"/>
</dbReference>
<name>A0A926URQ8_9CYAN</name>
<accession>A0A926URQ8</accession>
<organism evidence="1 2">
    <name type="scientific">Pseudanabaena cinerea FACHB-1277</name>
    <dbReference type="NCBI Taxonomy" id="2949581"/>
    <lineage>
        <taxon>Bacteria</taxon>
        <taxon>Bacillati</taxon>
        <taxon>Cyanobacteriota</taxon>
        <taxon>Cyanophyceae</taxon>
        <taxon>Pseudanabaenales</taxon>
        <taxon>Pseudanabaenaceae</taxon>
        <taxon>Pseudanabaena</taxon>
        <taxon>Pseudanabaena cinerea</taxon>
    </lineage>
</organism>
<sequence>MLLQELKEQAYKLSKGDIMQNLDKDEQELLDSIENDNWVSIPDSKLEIQRFQDIAKRQVSMQKIKLQVSIQDSDKIYRLANQLGFSASNFAEDIIHKYLKYELVEKSK</sequence>
<evidence type="ECO:0000313" key="2">
    <source>
        <dbReference type="Proteomes" id="UP000631421"/>
    </source>
</evidence>
<proteinExistence type="predicted"/>
<reference evidence="1" key="1">
    <citation type="journal article" date="2015" name="ISME J.">
        <title>Draft Genome Sequence of Streptomyces incarnatus NRRL8089, which Produces the Nucleoside Antibiotic Sinefungin.</title>
        <authorList>
            <person name="Oshima K."/>
            <person name="Hattori M."/>
            <person name="Shimizu H."/>
            <person name="Fukuda K."/>
            <person name="Nemoto M."/>
            <person name="Inagaki K."/>
            <person name="Tamura T."/>
        </authorList>
    </citation>
    <scope>NUCLEOTIDE SEQUENCE</scope>
    <source>
        <strain evidence="1">FACHB-1277</strain>
    </source>
</reference>
<comment type="caution">
    <text evidence="1">The sequence shown here is derived from an EMBL/GenBank/DDBJ whole genome shotgun (WGS) entry which is preliminary data.</text>
</comment>
<gene>
    <name evidence="1" type="ORF">H6F44_06900</name>
</gene>
<keyword evidence="2" id="KW-1185">Reference proteome</keyword>
<evidence type="ECO:0000313" key="1">
    <source>
        <dbReference type="EMBL" id="MBD2149852.1"/>
    </source>
</evidence>
<reference evidence="1" key="2">
    <citation type="submission" date="2020-08" db="EMBL/GenBank/DDBJ databases">
        <authorList>
            <person name="Chen M."/>
            <person name="Teng W."/>
            <person name="Zhao L."/>
            <person name="Hu C."/>
            <person name="Zhou Y."/>
            <person name="Han B."/>
            <person name="Song L."/>
            <person name="Shu W."/>
        </authorList>
    </citation>
    <scope>NUCLEOTIDE SEQUENCE</scope>
    <source>
        <strain evidence="1">FACHB-1277</strain>
    </source>
</reference>
<dbReference type="EMBL" id="JACJPY010000014">
    <property type="protein sequence ID" value="MBD2149852.1"/>
    <property type="molecule type" value="Genomic_DNA"/>
</dbReference>
<dbReference type="Proteomes" id="UP000631421">
    <property type="component" value="Unassembled WGS sequence"/>
</dbReference>
<protein>
    <recommendedName>
        <fullName evidence="3">Antitoxin</fullName>
    </recommendedName>
</protein>
<evidence type="ECO:0008006" key="3">
    <source>
        <dbReference type="Google" id="ProtNLM"/>
    </source>
</evidence>